<dbReference type="GO" id="GO:0008168">
    <property type="term" value="F:methyltransferase activity"/>
    <property type="evidence" value="ECO:0007669"/>
    <property type="project" value="UniProtKB-KW"/>
</dbReference>
<keyword evidence="2" id="KW-0808">Transferase</keyword>
<dbReference type="GO" id="GO:0032259">
    <property type="term" value="P:methylation"/>
    <property type="evidence" value="ECO:0007669"/>
    <property type="project" value="UniProtKB-KW"/>
</dbReference>
<proteinExistence type="predicted"/>
<evidence type="ECO:0000313" key="3">
    <source>
        <dbReference type="Proteomes" id="UP000219167"/>
    </source>
</evidence>
<evidence type="ECO:0000259" key="1">
    <source>
        <dbReference type="Pfam" id="PF13649"/>
    </source>
</evidence>
<keyword evidence="3" id="KW-1185">Reference proteome</keyword>
<reference evidence="2 3" key="1">
    <citation type="submission" date="2017-08" db="EMBL/GenBank/DDBJ databases">
        <authorList>
            <person name="de Groot N.N."/>
        </authorList>
    </citation>
    <scope>NUCLEOTIDE SEQUENCE [LARGE SCALE GENOMIC DNA]</scope>
    <source>
        <strain evidence="2 3">JC85</strain>
    </source>
</reference>
<dbReference type="InterPro" id="IPR029063">
    <property type="entry name" value="SAM-dependent_MTases_sf"/>
</dbReference>
<dbReference type="AlphaFoldDB" id="A0A285U9K1"/>
<dbReference type="InterPro" id="IPR041698">
    <property type="entry name" value="Methyltransf_25"/>
</dbReference>
<protein>
    <submittedName>
        <fullName evidence="2">Methyltransferase family protein</fullName>
    </submittedName>
</protein>
<name>A0A285U9K1_9HYPH</name>
<dbReference type="Proteomes" id="UP000219167">
    <property type="component" value="Unassembled WGS sequence"/>
</dbReference>
<evidence type="ECO:0000313" key="2">
    <source>
        <dbReference type="EMBL" id="SOC36971.1"/>
    </source>
</evidence>
<dbReference type="Gene3D" id="3.40.50.150">
    <property type="entry name" value="Vaccinia Virus protein VP39"/>
    <property type="match status" value="1"/>
</dbReference>
<dbReference type="RefSeq" id="WP_176526664.1">
    <property type="nucleotide sequence ID" value="NZ_OBQD01000003.1"/>
</dbReference>
<keyword evidence="2" id="KW-0489">Methyltransferase</keyword>
<dbReference type="EMBL" id="OBQD01000003">
    <property type="protein sequence ID" value="SOC36971.1"/>
    <property type="molecule type" value="Genomic_DNA"/>
</dbReference>
<organism evidence="2 3">
    <name type="scientific">Rhizobium subbaraonis</name>
    <dbReference type="NCBI Taxonomy" id="908946"/>
    <lineage>
        <taxon>Bacteria</taxon>
        <taxon>Pseudomonadati</taxon>
        <taxon>Pseudomonadota</taxon>
        <taxon>Alphaproteobacteria</taxon>
        <taxon>Hyphomicrobiales</taxon>
        <taxon>Rhizobiaceae</taxon>
        <taxon>Rhizobium/Agrobacterium group</taxon>
        <taxon>Rhizobium</taxon>
    </lineage>
</organism>
<dbReference type="CDD" id="cd02440">
    <property type="entry name" value="AdoMet_MTases"/>
    <property type="match status" value="1"/>
</dbReference>
<sequence>MSRIYSNIAAIDTNSVKSFFDRRASAESNPINAVMLQKEGSSVAIERDKYEREHLVPSIDPGGKVLELGCGAGRLASHYNKDGNSYLGLDFSENLIGLANSAFAGQETIRFQVAEIPRISQEELLIRPPFDLVIVTGLLIYLNDEAVEKTFELINSIAASKAKLYLRETISILDHRLTLRDFYSEELNDNYNAVYRTREEIKAHIDMYMTKSGFSLASEGVAFPANLQTRAETNQHYFIVER</sequence>
<gene>
    <name evidence="2" type="ORF">SAMN05892877_103312</name>
</gene>
<dbReference type="Pfam" id="PF13649">
    <property type="entry name" value="Methyltransf_25"/>
    <property type="match status" value="1"/>
</dbReference>
<dbReference type="SUPFAM" id="SSF53335">
    <property type="entry name" value="S-adenosyl-L-methionine-dependent methyltransferases"/>
    <property type="match status" value="1"/>
</dbReference>
<feature type="domain" description="Methyltransferase" evidence="1">
    <location>
        <begin position="65"/>
        <end position="155"/>
    </location>
</feature>
<accession>A0A285U9K1</accession>